<keyword evidence="1" id="KW-0328">Glycosyltransferase</keyword>
<dbReference type="PANTHER" id="PTHR48046:SF4">
    <property type="entry name" value="GLYCOSYLTRANSFERASE"/>
    <property type="match status" value="1"/>
</dbReference>
<proteinExistence type="predicted"/>
<protein>
    <submittedName>
        <fullName evidence="3">Anthocyanidin 3-O-glucosyltransferase 5</fullName>
    </submittedName>
</protein>
<reference evidence="3 4" key="1">
    <citation type="journal article" date="2019" name="Plant Biotechnol. J.">
        <title>The red bayberry genome and genetic basis of sex determination.</title>
        <authorList>
            <person name="Jia H.M."/>
            <person name="Jia H.J."/>
            <person name="Cai Q.L."/>
            <person name="Wang Y."/>
            <person name="Zhao H.B."/>
            <person name="Yang W.F."/>
            <person name="Wang G.Y."/>
            <person name="Li Y.H."/>
            <person name="Zhan D.L."/>
            <person name="Shen Y.T."/>
            <person name="Niu Q.F."/>
            <person name="Chang L."/>
            <person name="Qiu J."/>
            <person name="Zhao L."/>
            <person name="Xie H.B."/>
            <person name="Fu W.Y."/>
            <person name="Jin J."/>
            <person name="Li X.W."/>
            <person name="Jiao Y."/>
            <person name="Zhou C.C."/>
            <person name="Tu T."/>
            <person name="Chai C.Y."/>
            <person name="Gao J.L."/>
            <person name="Fan L.J."/>
            <person name="van de Weg E."/>
            <person name="Wang J.Y."/>
            <person name="Gao Z.S."/>
        </authorList>
    </citation>
    <scope>NUCLEOTIDE SEQUENCE [LARGE SCALE GENOMIC DNA]</scope>
    <source>
        <tissue evidence="3">Leaves</tissue>
    </source>
</reference>
<dbReference type="EMBL" id="RXIC02000021">
    <property type="protein sequence ID" value="KAB1220543.1"/>
    <property type="molecule type" value="Genomic_DNA"/>
</dbReference>
<comment type="caution">
    <text evidence="3">The sequence shown here is derived from an EMBL/GenBank/DDBJ whole genome shotgun (WGS) entry which is preliminary data.</text>
</comment>
<evidence type="ECO:0000313" key="4">
    <source>
        <dbReference type="Proteomes" id="UP000516437"/>
    </source>
</evidence>
<dbReference type="Pfam" id="PF00201">
    <property type="entry name" value="UDPGT"/>
    <property type="match status" value="1"/>
</dbReference>
<dbReference type="PANTHER" id="PTHR48046">
    <property type="entry name" value="UDP-GLYCOSYLTRANSFERASE 72E1"/>
    <property type="match status" value="1"/>
</dbReference>
<dbReference type="CDD" id="cd03784">
    <property type="entry name" value="GT1_Gtf-like"/>
    <property type="match status" value="1"/>
</dbReference>
<dbReference type="AlphaFoldDB" id="A0A6A1W6M0"/>
<keyword evidence="2 3" id="KW-0808">Transferase</keyword>
<keyword evidence="4" id="KW-1185">Reference proteome</keyword>
<accession>A0A6A1W6M0</accession>
<evidence type="ECO:0000256" key="1">
    <source>
        <dbReference type="ARBA" id="ARBA00022676"/>
    </source>
</evidence>
<gene>
    <name evidence="3" type="ORF">CJ030_MR3G015796</name>
</gene>
<dbReference type="InterPro" id="IPR002213">
    <property type="entry name" value="UDP_glucos_trans"/>
</dbReference>
<dbReference type="Gene3D" id="3.40.50.2000">
    <property type="entry name" value="Glycogen Phosphorylase B"/>
    <property type="match status" value="4"/>
</dbReference>
<dbReference type="FunFam" id="3.40.50.2000:FF:000054">
    <property type="entry name" value="Glycosyltransferase"/>
    <property type="match status" value="1"/>
</dbReference>
<dbReference type="OrthoDB" id="5835829at2759"/>
<dbReference type="Proteomes" id="UP000516437">
    <property type="component" value="Chromosome 3"/>
</dbReference>
<sequence length="459" mass="50850">MEMVAVESETSKPHVAVLPSPGMGHFIPLFEFAKRLVVHHDIHVSFLQITTEASVAQNQLLHSSTLPPGLDVIDLAPANISALVSEETLLLSRLCIIVQESLRSLKSVLIELGKPQALVIDLFSTQAFEICRELSIPTYTFFTTSIAFLAFSLYLPTLDREVDCEFVDLPEPIQVPGCTPVRTEDLLDQVRNRKIDEYKWFLLHISRLPMAAGIFLNSWEDLEPTSLKAIKDHIFYRQIPTPPVHPIGPLIKQAEASVTETDAECLAWLDKQSSDSVLLISLGSGGTLTAAQLTELAWGLELSQQRFILVVRKPSDASASGTFFNVGGDINDPTAYLPEGFLERTEGVGLVVPSWVPQSITHGVPMIAWPLYAEQRMNATMLVEDVGVAIKPVAVPGKEIVEREEIERVVRMVMEGEEGKAMRRKARELKDSAVEALRDTTGSSYESLSRVVKEWKLEA</sequence>
<dbReference type="SUPFAM" id="SSF53756">
    <property type="entry name" value="UDP-Glycosyltransferase/glycogen phosphorylase"/>
    <property type="match status" value="1"/>
</dbReference>
<name>A0A6A1W6M0_9ROSI</name>
<organism evidence="3 4">
    <name type="scientific">Morella rubra</name>
    <name type="common">Chinese bayberry</name>
    <dbReference type="NCBI Taxonomy" id="262757"/>
    <lineage>
        <taxon>Eukaryota</taxon>
        <taxon>Viridiplantae</taxon>
        <taxon>Streptophyta</taxon>
        <taxon>Embryophyta</taxon>
        <taxon>Tracheophyta</taxon>
        <taxon>Spermatophyta</taxon>
        <taxon>Magnoliopsida</taxon>
        <taxon>eudicotyledons</taxon>
        <taxon>Gunneridae</taxon>
        <taxon>Pentapetalae</taxon>
        <taxon>rosids</taxon>
        <taxon>fabids</taxon>
        <taxon>Fagales</taxon>
        <taxon>Myricaceae</taxon>
        <taxon>Morella</taxon>
    </lineage>
</organism>
<dbReference type="GO" id="GO:0008194">
    <property type="term" value="F:UDP-glycosyltransferase activity"/>
    <property type="evidence" value="ECO:0007669"/>
    <property type="project" value="InterPro"/>
</dbReference>
<evidence type="ECO:0000313" key="3">
    <source>
        <dbReference type="EMBL" id="KAB1220543.1"/>
    </source>
</evidence>
<evidence type="ECO:0000256" key="2">
    <source>
        <dbReference type="ARBA" id="ARBA00022679"/>
    </source>
</evidence>